<proteinExistence type="inferred from homology"/>
<evidence type="ECO:0000256" key="9">
    <source>
        <dbReference type="ARBA" id="ARBA00023136"/>
    </source>
</evidence>
<dbReference type="GO" id="GO:0015385">
    <property type="term" value="F:sodium:proton antiporter activity"/>
    <property type="evidence" value="ECO:0007669"/>
    <property type="project" value="InterPro"/>
</dbReference>
<organism evidence="14 15">
    <name type="scientific">Dendrothele bispora (strain CBS 962.96)</name>
    <dbReference type="NCBI Taxonomy" id="1314807"/>
    <lineage>
        <taxon>Eukaryota</taxon>
        <taxon>Fungi</taxon>
        <taxon>Dikarya</taxon>
        <taxon>Basidiomycota</taxon>
        <taxon>Agaricomycotina</taxon>
        <taxon>Agaricomycetes</taxon>
        <taxon>Agaricomycetidae</taxon>
        <taxon>Agaricales</taxon>
        <taxon>Agaricales incertae sedis</taxon>
        <taxon>Dendrothele</taxon>
    </lineage>
</organism>
<feature type="domain" description="Cation/H+ exchanger transmembrane" evidence="12">
    <location>
        <begin position="1"/>
        <end position="134"/>
    </location>
</feature>
<dbReference type="InterPro" id="IPR004712">
    <property type="entry name" value="Na+/H+_antiporter_fungi"/>
</dbReference>
<comment type="subcellular location">
    <subcellularLocation>
        <location evidence="1">Membrane</location>
        <topology evidence="1">Multi-pass membrane protein</topology>
    </subcellularLocation>
</comment>
<keyword evidence="5 11" id="KW-0812">Transmembrane</keyword>
<dbReference type="GO" id="GO:0005886">
    <property type="term" value="C:plasma membrane"/>
    <property type="evidence" value="ECO:0007669"/>
    <property type="project" value="InterPro"/>
</dbReference>
<comment type="similarity">
    <text evidence="2">Belongs to the fungal Na(+)/H(+) exchanger family.</text>
</comment>
<evidence type="ECO:0000256" key="11">
    <source>
        <dbReference type="SAM" id="Phobius"/>
    </source>
</evidence>
<feature type="transmembrane region" description="Helical" evidence="11">
    <location>
        <begin position="55"/>
        <end position="77"/>
    </location>
</feature>
<evidence type="ECO:0000259" key="12">
    <source>
        <dbReference type="Pfam" id="PF00999"/>
    </source>
</evidence>
<dbReference type="PANTHER" id="PTHR31382:SF4">
    <property type="entry name" value="NA(+)_H(+) ANTIPORTER"/>
    <property type="match status" value="1"/>
</dbReference>
<evidence type="ECO:0000256" key="4">
    <source>
        <dbReference type="ARBA" id="ARBA00022449"/>
    </source>
</evidence>
<keyword evidence="10" id="KW-0739">Sodium transport</keyword>
<evidence type="ECO:0000256" key="10">
    <source>
        <dbReference type="ARBA" id="ARBA00023201"/>
    </source>
</evidence>
<sequence length="136" mass="14583">GIVIGPHGANAFYPRSWGSENELTLKVMRVVLAIGLFTIVVDLPKSYMREHIKGLFVMVIPTIAIGWGIVSGILFGFFPRLGIFGSLAIAACLTPTDPIICAVIVGGNFAIKHVPEDLRQILSAESAANDGLTYPF</sequence>
<evidence type="ECO:0000313" key="15">
    <source>
        <dbReference type="Proteomes" id="UP000297245"/>
    </source>
</evidence>
<feature type="transmembrane region" description="Helical" evidence="11">
    <location>
        <begin position="83"/>
        <end position="111"/>
    </location>
</feature>
<keyword evidence="4" id="KW-0050">Antiport</keyword>
<feature type="non-terminal residue" evidence="14">
    <location>
        <position position="1"/>
    </location>
</feature>
<dbReference type="AlphaFoldDB" id="A0A4S8M0K5"/>
<dbReference type="PANTHER" id="PTHR31382">
    <property type="entry name" value="NA(+)/H(+) ANTIPORTER"/>
    <property type="match status" value="1"/>
</dbReference>
<accession>A0A4S8M0K5</accession>
<evidence type="ECO:0000256" key="1">
    <source>
        <dbReference type="ARBA" id="ARBA00004141"/>
    </source>
</evidence>
<dbReference type="GO" id="GO:0036376">
    <property type="term" value="P:sodium ion export across plasma membrane"/>
    <property type="evidence" value="ECO:0007669"/>
    <property type="project" value="InterPro"/>
</dbReference>
<dbReference type="EMBL" id="ML179196">
    <property type="protein sequence ID" value="THU95579.1"/>
    <property type="molecule type" value="Genomic_DNA"/>
</dbReference>
<keyword evidence="8" id="KW-0406">Ion transport</keyword>
<evidence type="ECO:0000256" key="3">
    <source>
        <dbReference type="ARBA" id="ARBA00022448"/>
    </source>
</evidence>
<feature type="non-terminal residue" evidence="14">
    <location>
        <position position="136"/>
    </location>
</feature>
<keyword evidence="3" id="KW-0813">Transport</keyword>
<evidence type="ECO:0000313" key="14">
    <source>
        <dbReference type="EMBL" id="THU95579.1"/>
    </source>
</evidence>
<dbReference type="GO" id="GO:0120029">
    <property type="term" value="P:proton export across plasma membrane"/>
    <property type="evidence" value="ECO:0007669"/>
    <property type="project" value="InterPro"/>
</dbReference>
<reference evidence="14 15" key="1">
    <citation type="journal article" date="2019" name="Nat. Ecol. Evol.">
        <title>Megaphylogeny resolves global patterns of mushroom evolution.</title>
        <authorList>
            <person name="Varga T."/>
            <person name="Krizsan K."/>
            <person name="Foldi C."/>
            <person name="Dima B."/>
            <person name="Sanchez-Garcia M."/>
            <person name="Sanchez-Ramirez S."/>
            <person name="Szollosi G.J."/>
            <person name="Szarkandi J.G."/>
            <person name="Papp V."/>
            <person name="Albert L."/>
            <person name="Andreopoulos W."/>
            <person name="Angelini C."/>
            <person name="Antonin V."/>
            <person name="Barry K.W."/>
            <person name="Bougher N.L."/>
            <person name="Buchanan P."/>
            <person name="Buyck B."/>
            <person name="Bense V."/>
            <person name="Catcheside P."/>
            <person name="Chovatia M."/>
            <person name="Cooper J."/>
            <person name="Damon W."/>
            <person name="Desjardin D."/>
            <person name="Finy P."/>
            <person name="Geml J."/>
            <person name="Haridas S."/>
            <person name="Hughes K."/>
            <person name="Justo A."/>
            <person name="Karasinski D."/>
            <person name="Kautmanova I."/>
            <person name="Kiss B."/>
            <person name="Kocsube S."/>
            <person name="Kotiranta H."/>
            <person name="LaButti K.M."/>
            <person name="Lechner B.E."/>
            <person name="Liimatainen K."/>
            <person name="Lipzen A."/>
            <person name="Lukacs Z."/>
            <person name="Mihaltcheva S."/>
            <person name="Morgado L.N."/>
            <person name="Niskanen T."/>
            <person name="Noordeloos M.E."/>
            <person name="Ohm R.A."/>
            <person name="Ortiz-Santana B."/>
            <person name="Ovrebo C."/>
            <person name="Racz N."/>
            <person name="Riley R."/>
            <person name="Savchenko A."/>
            <person name="Shiryaev A."/>
            <person name="Soop K."/>
            <person name="Spirin V."/>
            <person name="Szebenyi C."/>
            <person name="Tomsovsky M."/>
            <person name="Tulloss R.E."/>
            <person name="Uehling J."/>
            <person name="Grigoriev I.V."/>
            <person name="Vagvolgyi C."/>
            <person name="Papp T."/>
            <person name="Martin F.M."/>
            <person name="Miettinen O."/>
            <person name="Hibbett D.S."/>
            <person name="Nagy L.G."/>
        </authorList>
    </citation>
    <scope>NUCLEOTIDE SEQUENCE [LARGE SCALE GENOMIC DNA]</scope>
    <source>
        <strain evidence="14 15">CBS 962.96</strain>
    </source>
</reference>
<dbReference type="GO" id="GO:0042391">
    <property type="term" value="P:regulation of membrane potential"/>
    <property type="evidence" value="ECO:0007669"/>
    <property type="project" value="InterPro"/>
</dbReference>
<dbReference type="InterPro" id="IPR006153">
    <property type="entry name" value="Cation/H_exchanger_TM"/>
</dbReference>
<dbReference type="OrthoDB" id="2190219at2759"/>
<evidence type="ECO:0000256" key="7">
    <source>
        <dbReference type="ARBA" id="ARBA00023053"/>
    </source>
</evidence>
<protein>
    <recommendedName>
        <fullName evidence="12">Cation/H+ exchanger transmembrane domain-containing protein</fullName>
    </recommendedName>
</protein>
<evidence type="ECO:0000256" key="5">
    <source>
        <dbReference type="ARBA" id="ARBA00022692"/>
    </source>
</evidence>
<keyword evidence="6 11" id="KW-1133">Transmembrane helix</keyword>
<keyword evidence="7" id="KW-0915">Sodium</keyword>
<dbReference type="Proteomes" id="UP000297245">
    <property type="component" value="Unassembled WGS sequence"/>
</dbReference>
<keyword evidence="9 11" id="KW-0472">Membrane</keyword>
<evidence type="ECO:0000313" key="13">
    <source>
        <dbReference type="EMBL" id="THU91239.1"/>
    </source>
</evidence>
<evidence type="ECO:0000256" key="6">
    <source>
        <dbReference type="ARBA" id="ARBA00022989"/>
    </source>
</evidence>
<gene>
    <name evidence="13" type="ORF">K435DRAFT_637300</name>
    <name evidence="14" type="ORF">K435DRAFT_895928</name>
</gene>
<dbReference type="EMBL" id="ML179311">
    <property type="protein sequence ID" value="THU91239.1"/>
    <property type="molecule type" value="Genomic_DNA"/>
</dbReference>
<evidence type="ECO:0000256" key="8">
    <source>
        <dbReference type="ARBA" id="ARBA00023065"/>
    </source>
</evidence>
<keyword evidence="15" id="KW-1185">Reference proteome</keyword>
<name>A0A4S8M0K5_DENBC</name>
<dbReference type="Pfam" id="PF00999">
    <property type="entry name" value="Na_H_Exchanger"/>
    <property type="match status" value="1"/>
</dbReference>
<evidence type="ECO:0000256" key="2">
    <source>
        <dbReference type="ARBA" id="ARBA00005248"/>
    </source>
</evidence>
<dbReference type="GO" id="GO:0030007">
    <property type="term" value="P:intracellular potassium ion homeostasis"/>
    <property type="evidence" value="ECO:0007669"/>
    <property type="project" value="TreeGrafter"/>
</dbReference>